<reference evidence="11" key="1">
    <citation type="journal article" date="2023" name="GigaByte">
        <title>Genome assembly of the bearded iris, Iris pallida Lam.</title>
        <authorList>
            <person name="Bruccoleri R.E."/>
            <person name="Oakeley E.J."/>
            <person name="Faust A.M.E."/>
            <person name="Altorfer M."/>
            <person name="Dessus-Babus S."/>
            <person name="Burckhardt D."/>
            <person name="Oertli M."/>
            <person name="Naumann U."/>
            <person name="Petersen F."/>
            <person name="Wong J."/>
        </authorList>
    </citation>
    <scope>NUCLEOTIDE SEQUENCE</scope>
    <source>
        <strain evidence="11">GSM-AAB239-AS_SAM_17_03QT</strain>
    </source>
</reference>
<feature type="transmembrane region" description="Helical" evidence="9">
    <location>
        <begin position="192"/>
        <end position="211"/>
    </location>
</feature>
<dbReference type="Proteomes" id="UP001140949">
    <property type="component" value="Unassembled WGS sequence"/>
</dbReference>
<proteinExistence type="inferred from homology"/>
<keyword evidence="4 9" id="KW-0812">Transmembrane</keyword>
<keyword evidence="8 9" id="KW-0472">Membrane</keyword>
<sequence>MDPNPNPLTIIPILLLLTPTLASPSPSPSPSDLLSELETLRSSSDSGVIHLDDRSVAHFITSAPTPRPYALLVFFDAAQLRSKPDLHLPELRSEFALLSHSFHTRHPSPDSPLFFADLEFGESQSSFSLFGVSSLPHLRFIAPDVASLRNSVAMDQSGFARLAESMAEFVESSTGLPVGPILRPPPISAKQIGFLLLTLLVSAPFVIKRVLRGDTLVHDVRLWMGLSVFVYFFSVSGTMHNIIRKMPMVLPDRNSPGRLVFFYQGSGMQLGAEGFAVGFLYTTVGLLLATVTHVLVRVRNRTVQNTVMAMAMVVGYWAVAKVIYLDNWKTGYSIHAFWPNRWK</sequence>
<dbReference type="GO" id="GO:0018279">
    <property type="term" value="P:protein N-linked glycosylation via asparagine"/>
    <property type="evidence" value="ECO:0007669"/>
    <property type="project" value="TreeGrafter"/>
</dbReference>
<comment type="subcellular location">
    <subcellularLocation>
        <location evidence="2">Endoplasmic reticulum membrane</location>
        <topology evidence="2">Multi-pass membrane protein</topology>
    </subcellularLocation>
</comment>
<evidence type="ECO:0000256" key="1">
    <source>
        <dbReference type="ARBA" id="ARBA00002791"/>
    </source>
</evidence>
<feature type="signal peptide" evidence="10">
    <location>
        <begin position="1"/>
        <end position="22"/>
    </location>
</feature>
<evidence type="ECO:0000256" key="6">
    <source>
        <dbReference type="ARBA" id="ARBA00022824"/>
    </source>
</evidence>
<reference evidence="11" key="2">
    <citation type="submission" date="2023-04" db="EMBL/GenBank/DDBJ databases">
        <authorList>
            <person name="Bruccoleri R.E."/>
            <person name="Oakeley E.J."/>
            <person name="Faust A.-M."/>
            <person name="Dessus-Babus S."/>
            <person name="Altorfer M."/>
            <person name="Burckhardt D."/>
            <person name="Oertli M."/>
            <person name="Naumann U."/>
            <person name="Petersen F."/>
            <person name="Wong J."/>
        </authorList>
    </citation>
    <scope>NUCLEOTIDE SEQUENCE</scope>
    <source>
        <strain evidence="11">GSM-AAB239-AS_SAM_17_03QT</strain>
        <tissue evidence="11">Leaf</tissue>
    </source>
</reference>
<comment type="function">
    <text evidence="1">Subunit of the oligosaccharyl transferase (OST) complex that catalyzes the initial transfer of a defined glycan (Glc(3)Man(9)GlcNAc(2) in eukaryotes) from the lipid carrier dolichol-pyrophosphate to an asparagine residue within an Asn-X-Ser/Thr consensus motif in nascent polypeptide chains, the first step in protein N-glycosylation. N-glycosylation occurs cotranslationally and the complex associates with the Sec61 complex at the channel-forming translocon complex that mediates protein translocation across the endoplasmic reticulum (ER). All subunits are required for a maximal enzyme activity.</text>
</comment>
<name>A0AAX6EG93_IRIPA</name>
<dbReference type="PANTHER" id="PTHR12692">
    <property type="entry name" value="DOLICHYL-DIPHOSPHOOLIGOSACCHARIDE--PROTEIN GLYCOSYLTRANSFERASE-RELATED"/>
    <property type="match status" value="1"/>
</dbReference>
<keyword evidence="5 10" id="KW-0732">Signal</keyword>
<dbReference type="Gene3D" id="3.40.30.10">
    <property type="entry name" value="Glutaredoxin"/>
    <property type="match status" value="1"/>
</dbReference>
<evidence type="ECO:0000256" key="10">
    <source>
        <dbReference type="SAM" id="SignalP"/>
    </source>
</evidence>
<feature type="transmembrane region" description="Helical" evidence="9">
    <location>
        <begin position="275"/>
        <end position="295"/>
    </location>
</feature>
<keyword evidence="6" id="KW-0256">Endoplasmic reticulum</keyword>
<evidence type="ECO:0000313" key="11">
    <source>
        <dbReference type="EMBL" id="KAJ6802939.1"/>
    </source>
</evidence>
<evidence type="ECO:0000256" key="7">
    <source>
        <dbReference type="ARBA" id="ARBA00022989"/>
    </source>
</evidence>
<evidence type="ECO:0000256" key="3">
    <source>
        <dbReference type="ARBA" id="ARBA00009561"/>
    </source>
</evidence>
<evidence type="ECO:0000256" key="4">
    <source>
        <dbReference type="ARBA" id="ARBA00022692"/>
    </source>
</evidence>
<protein>
    <submittedName>
        <fullName evidence="11">Dolichyl-diphosphooligosaccharide--protein glycosyltransferase subunit 3B</fullName>
    </submittedName>
</protein>
<feature type="chain" id="PRO_5043735724" evidence="10">
    <location>
        <begin position="23"/>
        <end position="343"/>
    </location>
</feature>
<comment type="similarity">
    <text evidence="3">Belongs to the OST3/OST6 family.</text>
</comment>
<feature type="transmembrane region" description="Helical" evidence="9">
    <location>
        <begin position="223"/>
        <end position="243"/>
    </location>
</feature>
<dbReference type="AlphaFoldDB" id="A0AAX6EG93"/>
<dbReference type="InterPro" id="IPR021149">
    <property type="entry name" value="OligosaccharylTrfase_OST3/OST6"/>
</dbReference>
<keyword evidence="12" id="KW-1185">Reference proteome</keyword>
<keyword evidence="7 9" id="KW-1133">Transmembrane helix</keyword>
<evidence type="ECO:0000313" key="12">
    <source>
        <dbReference type="Proteomes" id="UP001140949"/>
    </source>
</evidence>
<comment type="caution">
    <text evidence="11">The sequence shown here is derived from an EMBL/GenBank/DDBJ whole genome shotgun (WGS) entry which is preliminary data.</text>
</comment>
<organism evidence="11 12">
    <name type="scientific">Iris pallida</name>
    <name type="common">Sweet iris</name>
    <dbReference type="NCBI Taxonomy" id="29817"/>
    <lineage>
        <taxon>Eukaryota</taxon>
        <taxon>Viridiplantae</taxon>
        <taxon>Streptophyta</taxon>
        <taxon>Embryophyta</taxon>
        <taxon>Tracheophyta</taxon>
        <taxon>Spermatophyta</taxon>
        <taxon>Magnoliopsida</taxon>
        <taxon>Liliopsida</taxon>
        <taxon>Asparagales</taxon>
        <taxon>Iridaceae</taxon>
        <taxon>Iridoideae</taxon>
        <taxon>Irideae</taxon>
        <taxon>Iris</taxon>
    </lineage>
</organism>
<dbReference type="GO" id="GO:0008250">
    <property type="term" value="C:oligosaccharyltransferase complex"/>
    <property type="evidence" value="ECO:0007669"/>
    <property type="project" value="TreeGrafter"/>
</dbReference>
<gene>
    <name evidence="11" type="ORF">M6B38_190320</name>
</gene>
<accession>A0AAX6EG93</accession>
<dbReference type="Pfam" id="PF04756">
    <property type="entry name" value="OST3_OST6"/>
    <property type="match status" value="1"/>
</dbReference>
<evidence type="ECO:0000256" key="8">
    <source>
        <dbReference type="ARBA" id="ARBA00023136"/>
    </source>
</evidence>
<evidence type="ECO:0000256" key="2">
    <source>
        <dbReference type="ARBA" id="ARBA00004477"/>
    </source>
</evidence>
<evidence type="ECO:0000256" key="9">
    <source>
        <dbReference type="SAM" id="Phobius"/>
    </source>
</evidence>
<feature type="transmembrane region" description="Helical" evidence="9">
    <location>
        <begin position="307"/>
        <end position="325"/>
    </location>
</feature>
<dbReference type="PANTHER" id="PTHR12692:SF0">
    <property type="entry name" value="GH11935P"/>
    <property type="match status" value="1"/>
</dbReference>
<dbReference type="EMBL" id="JANAVB010036818">
    <property type="protein sequence ID" value="KAJ6802939.1"/>
    <property type="molecule type" value="Genomic_DNA"/>
</dbReference>
<evidence type="ECO:0000256" key="5">
    <source>
        <dbReference type="ARBA" id="ARBA00022729"/>
    </source>
</evidence>